<name>A0A1V3C7Y4_9ACTN</name>
<protein>
    <submittedName>
        <fullName evidence="2">Uncharacterized protein</fullName>
    </submittedName>
</protein>
<accession>A0A1V3C7Y4</accession>
<gene>
    <name evidence="2" type="ORF">NOSIN_00295</name>
</gene>
<dbReference type="AlphaFoldDB" id="A0A1V3C7Y4"/>
<evidence type="ECO:0000313" key="2">
    <source>
        <dbReference type="EMBL" id="OOC56875.1"/>
    </source>
</evidence>
<proteinExistence type="predicted"/>
<dbReference type="EMBL" id="MCOK01000001">
    <property type="protein sequence ID" value="OOC56875.1"/>
    <property type="molecule type" value="Genomic_DNA"/>
</dbReference>
<feature type="transmembrane region" description="Helical" evidence="1">
    <location>
        <begin position="50"/>
        <end position="71"/>
    </location>
</feature>
<keyword evidence="3" id="KW-1185">Reference proteome</keyword>
<keyword evidence="1" id="KW-0472">Membrane</keyword>
<comment type="caution">
    <text evidence="2">The sequence shown here is derived from an EMBL/GenBank/DDBJ whole genome shotgun (WGS) entry which is preliminary data.</text>
</comment>
<feature type="transmembrane region" description="Helical" evidence="1">
    <location>
        <begin position="12"/>
        <end position="38"/>
    </location>
</feature>
<dbReference type="STRING" id="501010.NOSIN_00295"/>
<evidence type="ECO:0000313" key="3">
    <source>
        <dbReference type="Proteomes" id="UP000189004"/>
    </source>
</evidence>
<sequence length="72" mass="7421">METYAADWIGWAFWISAVIAVIALIGAGIMMMIGRFTGRGAVSADGLRQGVWVCAGACVVATATSIITGILS</sequence>
<organism evidence="2 3">
    <name type="scientific">Nocardiopsis sinuspersici</name>
    <dbReference type="NCBI Taxonomy" id="501010"/>
    <lineage>
        <taxon>Bacteria</taxon>
        <taxon>Bacillati</taxon>
        <taxon>Actinomycetota</taxon>
        <taxon>Actinomycetes</taxon>
        <taxon>Streptosporangiales</taxon>
        <taxon>Nocardiopsidaceae</taxon>
        <taxon>Nocardiopsis</taxon>
    </lineage>
</organism>
<keyword evidence="1" id="KW-0812">Transmembrane</keyword>
<evidence type="ECO:0000256" key="1">
    <source>
        <dbReference type="SAM" id="Phobius"/>
    </source>
</evidence>
<reference evidence="3" key="1">
    <citation type="submission" date="2016-08" db="EMBL/GenBank/DDBJ databases">
        <authorList>
            <person name="Tokovenko B."/>
            <person name="Kalinowski J."/>
        </authorList>
    </citation>
    <scope>NUCLEOTIDE SEQUENCE [LARGE SCALE GENOMIC DNA]</scope>
    <source>
        <strain evidence="3">UTMC102</strain>
    </source>
</reference>
<keyword evidence="1" id="KW-1133">Transmembrane helix</keyword>
<dbReference type="Proteomes" id="UP000189004">
    <property type="component" value="Unassembled WGS sequence"/>
</dbReference>